<evidence type="ECO:0000256" key="8">
    <source>
        <dbReference type="SAM" id="MobiDB-lite"/>
    </source>
</evidence>
<dbReference type="STRING" id="7238.B4IEQ8"/>
<dbReference type="GO" id="GO:0005637">
    <property type="term" value="C:nuclear inner membrane"/>
    <property type="evidence" value="ECO:0007669"/>
    <property type="project" value="UniProtKB-SubCell"/>
</dbReference>
<evidence type="ECO:0000256" key="6">
    <source>
        <dbReference type="ARBA" id="ARBA00023136"/>
    </source>
</evidence>
<comment type="subcellular location">
    <subcellularLocation>
        <location evidence="1">Nucleus inner membrane</location>
        <topology evidence="1">Multi-pass membrane protein</topology>
        <orientation evidence="1">Nucleoplasmic side</orientation>
    </subcellularLocation>
</comment>
<dbReference type="PhylomeDB" id="B4IEQ8"/>
<dbReference type="OrthoDB" id="509138at2759"/>
<name>B4IEQ8_DROSE</name>
<keyword evidence="3 9" id="KW-0812">Transmembrane</keyword>
<gene>
    <name evidence="11" type="primary">Dsec\GM13381</name>
    <name evidence="11" type="ORF">Dsec_GM13381</name>
</gene>
<evidence type="ECO:0000256" key="5">
    <source>
        <dbReference type="ARBA" id="ARBA00022989"/>
    </source>
</evidence>
<proteinExistence type="inferred from homology"/>
<feature type="transmembrane region" description="Helical" evidence="9">
    <location>
        <begin position="144"/>
        <end position="163"/>
    </location>
</feature>
<sequence>MQSAGFKLMMLTVAGFFASAIPGNSARSDVAYLTPGTYINLSENFLGPQTLRTFCYPGKRHTVSSLFETVEFILGIGSDDYSQYGGKTPEEVMQHYEDKQSLFSITLFAQKRQLLQLSPFDQQCIGISSRQAYTVMLNSIPLDLWRLSLFAGGIVIFLSAQRLAKNSVFYYLAGISGGICASLLVIVYFAAKLFPRRSMVCGVLIGGWTLGFYVLKQLANNLRLILITYRDHLLCYLGVTGLISFLICYRIGPPNNPRSQTIVMWVLQAIGGFMVYLSSWYTSAVALIMVLVFAAHYFPSSWANQIKTMYRRRFPPNRRMLTQEEYEEQTAVVTLKSLADLRQYVNSPECKQWAMMSKLRDPVRFASFANGAPHLDDEEIEDHSRTVEESMDAALEEELVDNRENKPEEYVHCSMYYRPLAGLSRHRVNIPLPNSRFRHQQAACDSEPDESEEEEFFEQEVNIRQAVQ</sequence>
<feature type="chain" id="PRO_5002810265" evidence="10">
    <location>
        <begin position="27"/>
        <end position="468"/>
    </location>
</feature>
<dbReference type="HOGENOM" id="CLU_025225_2_0_1"/>
<dbReference type="InterPro" id="IPR019358">
    <property type="entry name" value="NEMP_fam"/>
</dbReference>
<feature type="transmembrane region" description="Helical" evidence="9">
    <location>
        <begin position="169"/>
        <end position="191"/>
    </location>
</feature>
<dbReference type="PANTHER" id="PTHR13598:SF1">
    <property type="entry name" value="AT07567P-RELATED"/>
    <property type="match status" value="1"/>
</dbReference>
<feature type="region of interest" description="Disordered" evidence="8">
    <location>
        <begin position="443"/>
        <end position="468"/>
    </location>
</feature>
<dbReference type="Proteomes" id="UP000001292">
    <property type="component" value="Unassembled WGS sequence"/>
</dbReference>
<evidence type="ECO:0000256" key="7">
    <source>
        <dbReference type="ARBA" id="ARBA00023242"/>
    </source>
</evidence>
<comment type="similarity">
    <text evidence="2">Belongs to the NEMP family.</text>
</comment>
<keyword evidence="7" id="KW-0539">Nucleus</keyword>
<dbReference type="KEGG" id="dse:6617968"/>
<evidence type="ECO:0000256" key="2">
    <source>
        <dbReference type="ARBA" id="ARBA00005748"/>
    </source>
</evidence>
<feature type="transmembrane region" description="Helical" evidence="9">
    <location>
        <begin position="198"/>
        <end position="215"/>
    </location>
</feature>
<evidence type="ECO:0000256" key="10">
    <source>
        <dbReference type="SAM" id="SignalP"/>
    </source>
</evidence>
<keyword evidence="4 10" id="KW-0732">Signal</keyword>
<accession>B4IEQ8</accession>
<keyword evidence="12" id="KW-1185">Reference proteome</keyword>
<evidence type="ECO:0000256" key="9">
    <source>
        <dbReference type="SAM" id="Phobius"/>
    </source>
</evidence>
<reference evidence="11 12" key="1">
    <citation type="journal article" date="2007" name="Nature">
        <title>Evolution of genes and genomes on the Drosophila phylogeny.</title>
        <authorList>
            <consortium name="Drosophila 12 Genomes Consortium"/>
            <person name="Clark A.G."/>
            <person name="Eisen M.B."/>
            <person name="Smith D.R."/>
            <person name="Bergman C.M."/>
            <person name="Oliver B."/>
            <person name="Markow T.A."/>
            <person name="Kaufman T.C."/>
            <person name="Kellis M."/>
            <person name="Gelbart W."/>
            <person name="Iyer V.N."/>
            <person name="Pollard D.A."/>
            <person name="Sackton T.B."/>
            <person name="Larracuente A.M."/>
            <person name="Singh N.D."/>
            <person name="Abad J.P."/>
            <person name="Abt D.N."/>
            <person name="Adryan B."/>
            <person name="Aguade M."/>
            <person name="Akashi H."/>
            <person name="Anderson W.W."/>
            <person name="Aquadro C.F."/>
            <person name="Ardell D.H."/>
            <person name="Arguello R."/>
            <person name="Artieri C.G."/>
            <person name="Barbash D.A."/>
            <person name="Barker D."/>
            <person name="Barsanti P."/>
            <person name="Batterham P."/>
            <person name="Batzoglou S."/>
            <person name="Begun D."/>
            <person name="Bhutkar A."/>
            <person name="Blanco E."/>
            <person name="Bosak S.A."/>
            <person name="Bradley R.K."/>
            <person name="Brand A.D."/>
            <person name="Brent M.R."/>
            <person name="Brooks A.N."/>
            <person name="Brown R.H."/>
            <person name="Butlin R.K."/>
            <person name="Caggese C."/>
            <person name="Calvi B.R."/>
            <person name="Bernardo de Carvalho A."/>
            <person name="Caspi A."/>
            <person name="Castrezana S."/>
            <person name="Celniker S.E."/>
            <person name="Chang J.L."/>
            <person name="Chapple C."/>
            <person name="Chatterji S."/>
            <person name="Chinwalla A."/>
            <person name="Civetta A."/>
            <person name="Clifton S.W."/>
            <person name="Comeron J.M."/>
            <person name="Costello J.C."/>
            <person name="Coyne J.A."/>
            <person name="Daub J."/>
            <person name="David R.G."/>
            <person name="Delcher A.L."/>
            <person name="Delehaunty K."/>
            <person name="Do C.B."/>
            <person name="Ebling H."/>
            <person name="Edwards K."/>
            <person name="Eickbush T."/>
            <person name="Evans J.D."/>
            <person name="Filipski A."/>
            <person name="Findeiss S."/>
            <person name="Freyhult E."/>
            <person name="Fulton L."/>
            <person name="Fulton R."/>
            <person name="Garcia A.C."/>
            <person name="Gardiner A."/>
            <person name="Garfield D.A."/>
            <person name="Garvin B.E."/>
            <person name="Gibson G."/>
            <person name="Gilbert D."/>
            <person name="Gnerre S."/>
            <person name="Godfrey J."/>
            <person name="Good R."/>
            <person name="Gotea V."/>
            <person name="Gravely B."/>
            <person name="Greenberg A.J."/>
            <person name="Griffiths-Jones S."/>
            <person name="Gross S."/>
            <person name="Guigo R."/>
            <person name="Gustafson E.A."/>
            <person name="Haerty W."/>
            <person name="Hahn M.W."/>
            <person name="Halligan D.L."/>
            <person name="Halpern A.L."/>
            <person name="Halter G.M."/>
            <person name="Han M.V."/>
            <person name="Heger A."/>
            <person name="Hillier L."/>
            <person name="Hinrichs A.S."/>
            <person name="Holmes I."/>
            <person name="Hoskins R.A."/>
            <person name="Hubisz M.J."/>
            <person name="Hultmark D."/>
            <person name="Huntley M.A."/>
            <person name="Jaffe D.B."/>
            <person name="Jagadeeshan S."/>
            <person name="Jeck W.R."/>
            <person name="Johnson J."/>
            <person name="Jones C.D."/>
            <person name="Jordan W.C."/>
            <person name="Karpen G.H."/>
            <person name="Kataoka E."/>
            <person name="Keightley P.D."/>
            <person name="Kheradpour P."/>
            <person name="Kirkness E.F."/>
            <person name="Koerich L.B."/>
            <person name="Kristiansen K."/>
            <person name="Kudrna D."/>
            <person name="Kulathinal R.J."/>
            <person name="Kumar S."/>
            <person name="Kwok R."/>
            <person name="Lander E."/>
            <person name="Langley C.H."/>
            <person name="Lapoint R."/>
            <person name="Lazzaro B.P."/>
            <person name="Lee S.J."/>
            <person name="Levesque L."/>
            <person name="Li R."/>
            <person name="Lin C.F."/>
            <person name="Lin M.F."/>
            <person name="Lindblad-Toh K."/>
            <person name="Llopart A."/>
            <person name="Long M."/>
            <person name="Low L."/>
            <person name="Lozovsky E."/>
            <person name="Lu J."/>
            <person name="Luo M."/>
            <person name="Machado C.A."/>
            <person name="Makalowski W."/>
            <person name="Marzo M."/>
            <person name="Matsuda M."/>
            <person name="Matzkin L."/>
            <person name="McAllister B."/>
            <person name="McBride C.S."/>
            <person name="McKernan B."/>
            <person name="McKernan K."/>
            <person name="Mendez-Lago M."/>
            <person name="Minx P."/>
            <person name="Mollenhauer M.U."/>
            <person name="Montooth K."/>
            <person name="Mount S.M."/>
            <person name="Mu X."/>
            <person name="Myers E."/>
            <person name="Negre B."/>
            <person name="Newfeld S."/>
            <person name="Nielsen R."/>
            <person name="Noor M.A."/>
            <person name="O'Grady P."/>
            <person name="Pachter L."/>
            <person name="Papaceit M."/>
            <person name="Parisi M.J."/>
            <person name="Parisi M."/>
            <person name="Parts L."/>
            <person name="Pedersen J.S."/>
            <person name="Pesole G."/>
            <person name="Phillippy A.M."/>
            <person name="Ponting C.P."/>
            <person name="Pop M."/>
            <person name="Porcelli D."/>
            <person name="Powell J.R."/>
            <person name="Prohaska S."/>
            <person name="Pruitt K."/>
            <person name="Puig M."/>
            <person name="Quesneville H."/>
            <person name="Ram K.R."/>
            <person name="Rand D."/>
            <person name="Rasmussen M.D."/>
            <person name="Reed L.K."/>
            <person name="Reenan R."/>
            <person name="Reily A."/>
            <person name="Remington K.A."/>
            <person name="Rieger T.T."/>
            <person name="Ritchie M.G."/>
            <person name="Robin C."/>
            <person name="Rogers Y.H."/>
            <person name="Rohde C."/>
            <person name="Rozas J."/>
            <person name="Rubenfield M.J."/>
            <person name="Ruiz A."/>
            <person name="Russo S."/>
            <person name="Salzberg S.L."/>
            <person name="Sanchez-Gracia A."/>
            <person name="Saranga D.J."/>
            <person name="Sato H."/>
            <person name="Schaeffer S.W."/>
            <person name="Schatz M.C."/>
            <person name="Schlenke T."/>
            <person name="Schwartz R."/>
            <person name="Segarra C."/>
            <person name="Singh R.S."/>
            <person name="Sirot L."/>
            <person name="Sirota M."/>
            <person name="Sisneros N.B."/>
            <person name="Smith C.D."/>
            <person name="Smith T.F."/>
            <person name="Spieth J."/>
            <person name="Stage D.E."/>
            <person name="Stark A."/>
            <person name="Stephan W."/>
            <person name="Strausberg R.L."/>
            <person name="Strempel S."/>
            <person name="Sturgill D."/>
            <person name="Sutton G."/>
            <person name="Sutton G.G."/>
            <person name="Tao W."/>
            <person name="Teichmann S."/>
            <person name="Tobari Y.N."/>
            <person name="Tomimura Y."/>
            <person name="Tsolas J.M."/>
            <person name="Valente V.L."/>
            <person name="Venter E."/>
            <person name="Venter J.C."/>
            <person name="Vicario S."/>
            <person name="Vieira F.G."/>
            <person name="Vilella A.J."/>
            <person name="Villasante A."/>
            <person name="Walenz B."/>
            <person name="Wang J."/>
            <person name="Wasserman M."/>
            <person name="Watts T."/>
            <person name="Wilson D."/>
            <person name="Wilson R.K."/>
            <person name="Wing R.A."/>
            <person name="Wolfner M.F."/>
            <person name="Wong A."/>
            <person name="Wong G.K."/>
            <person name="Wu C.I."/>
            <person name="Wu G."/>
            <person name="Yamamoto D."/>
            <person name="Yang H.P."/>
            <person name="Yang S.P."/>
            <person name="Yorke J.A."/>
            <person name="Yoshida K."/>
            <person name="Zdobnov E."/>
            <person name="Zhang P."/>
            <person name="Zhang Y."/>
            <person name="Zimin A.V."/>
            <person name="Baldwin J."/>
            <person name="Abdouelleil A."/>
            <person name="Abdulkadir J."/>
            <person name="Abebe A."/>
            <person name="Abera B."/>
            <person name="Abreu J."/>
            <person name="Acer S.C."/>
            <person name="Aftuck L."/>
            <person name="Alexander A."/>
            <person name="An P."/>
            <person name="Anderson E."/>
            <person name="Anderson S."/>
            <person name="Arachi H."/>
            <person name="Azer M."/>
            <person name="Bachantsang P."/>
            <person name="Barry A."/>
            <person name="Bayul T."/>
            <person name="Berlin A."/>
            <person name="Bessette D."/>
            <person name="Bloom T."/>
            <person name="Blye J."/>
            <person name="Boguslavskiy L."/>
            <person name="Bonnet C."/>
            <person name="Boukhgalter B."/>
            <person name="Bourzgui I."/>
            <person name="Brown A."/>
            <person name="Cahill P."/>
            <person name="Channer S."/>
            <person name="Cheshatsang Y."/>
            <person name="Chuda L."/>
            <person name="Citroen M."/>
            <person name="Collymore A."/>
            <person name="Cooke P."/>
            <person name="Costello M."/>
            <person name="D'Aco K."/>
            <person name="Daza R."/>
            <person name="De Haan G."/>
            <person name="DeGray S."/>
            <person name="DeMaso C."/>
            <person name="Dhargay N."/>
            <person name="Dooley K."/>
            <person name="Dooley E."/>
            <person name="Doricent M."/>
            <person name="Dorje P."/>
            <person name="Dorjee K."/>
            <person name="Dupes A."/>
            <person name="Elong R."/>
            <person name="Falk J."/>
            <person name="Farina A."/>
            <person name="Faro S."/>
            <person name="Ferguson D."/>
            <person name="Fisher S."/>
            <person name="Foley C.D."/>
            <person name="Franke A."/>
            <person name="Friedrich D."/>
            <person name="Gadbois L."/>
            <person name="Gearin G."/>
            <person name="Gearin C.R."/>
            <person name="Giannoukos G."/>
            <person name="Goode T."/>
            <person name="Graham J."/>
            <person name="Grandbois E."/>
            <person name="Grewal S."/>
            <person name="Gyaltsen K."/>
            <person name="Hafez N."/>
            <person name="Hagos B."/>
            <person name="Hall J."/>
            <person name="Henson C."/>
            <person name="Hollinger A."/>
            <person name="Honan T."/>
            <person name="Huard M.D."/>
            <person name="Hughes L."/>
            <person name="Hurhula B."/>
            <person name="Husby M.E."/>
            <person name="Kamat A."/>
            <person name="Kanga B."/>
            <person name="Kashin S."/>
            <person name="Khazanovich D."/>
            <person name="Kisner P."/>
            <person name="Lance K."/>
            <person name="Lara M."/>
            <person name="Lee W."/>
            <person name="Lennon N."/>
            <person name="Letendre F."/>
            <person name="LeVine R."/>
            <person name="Lipovsky A."/>
            <person name="Liu X."/>
            <person name="Liu J."/>
            <person name="Liu S."/>
            <person name="Lokyitsang T."/>
            <person name="Lokyitsang Y."/>
            <person name="Lubonja R."/>
            <person name="Lui A."/>
            <person name="MacDonald P."/>
            <person name="Magnisalis V."/>
            <person name="Maru K."/>
            <person name="Matthews C."/>
            <person name="McCusker W."/>
            <person name="McDonough S."/>
            <person name="Mehta T."/>
            <person name="Meldrim J."/>
            <person name="Meneus L."/>
            <person name="Mihai O."/>
            <person name="Mihalev A."/>
            <person name="Mihova T."/>
            <person name="Mittelman R."/>
            <person name="Mlenga V."/>
            <person name="Montmayeur A."/>
            <person name="Mulrain L."/>
            <person name="Navidi A."/>
            <person name="Naylor J."/>
            <person name="Negash T."/>
            <person name="Nguyen T."/>
            <person name="Nguyen N."/>
            <person name="Nicol R."/>
            <person name="Norbu C."/>
            <person name="Norbu N."/>
            <person name="Novod N."/>
            <person name="O'Neill B."/>
            <person name="Osman S."/>
            <person name="Markiewicz E."/>
            <person name="Oyono O.L."/>
            <person name="Patti C."/>
            <person name="Phunkhang P."/>
            <person name="Pierre F."/>
            <person name="Priest M."/>
            <person name="Raghuraman S."/>
            <person name="Rege F."/>
            <person name="Reyes R."/>
            <person name="Rise C."/>
            <person name="Rogov P."/>
            <person name="Ross K."/>
            <person name="Ryan E."/>
            <person name="Settipalli S."/>
            <person name="Shea T."/>
            <person name="Sherpa N."/>
            <person name="Shi L."/>
            <person name="Shih D."/>
            <person name="Sparrow T."/>
            <person name="Spaulding J."/>
            <person name="Stalker J."/>
            <person name="Stange-Thomann N."/>
            <person name="Stavropoulos S."/>
            <person name="Stone C."/>
            <person name="Strader C."/>
            <person name="Tesfaye S."/>
            <person name="Thomson T."/>
            <person name="Thoulutsang Y."/>
            <person name="Thoulutsang D."/>
            <person name="Topham K."/>
            <person name="Topping I."/>
            <person name="Tsamla T."/>
            <person name="Vassiliev H."/>
            <person name="Vo A."/>
            <person name="Wangchuk T."/>
            <person name="Wangdi T."/>
            <person name="Weiand M."/>
            <person name="Wilkinson J."/>
            <person name="Wilson A."/>
            <person name="Yadav S."/>
            <person name="Young G."/>
            <person name="Yu Q."/>
            <person name="Zembek L."/>
            <person name="Zhong D."/>
            <person name="Zimmer A."/>
            <person name="Zwirko Z."/>
            <person name="Jaffe D.B."/>
            <person name="Alvarez P."/>
            <person name="Brockman W."/>
            <person name="Butler J."/>
            <person name="Chin C."/>
            <person name="Gnerre S."/>
            <person name="Grabherr M."/>
            <person name="Kleber M."/>
            <person name="Mauceli E."/>
            <person name="MacCallum I."/>
        </authorList>
    </citation>
    <scope>NUCLEOTIDE SEQUENCE [LARGE SCALE GENOMIC DNA]</scope>
    <source>
        <strain evidence="12">Rob3c / Tucson 14021-0248.25</strain>
    </source>
</reference>
<feature type="transmembrane region" description="Helical" evidence="9">
    <location>
        <begin position="227"/>
        <end position="249"/>
    </location>
</feature>
<feature type="transmembrane region" description="Helical" evidence="9">
    <location>
        <begin position="284"/>
        <end position="303"/>
    </location>
</feature>
<feature type="compositionally biased region" description="Acidic residues" evidence="8">
    <location>
        <begin position="446"/>
        <end position="458"/>
    </location>
</feature>
<keyword evidence="5 9" id="KW-1133">Transmembrane helix</keyword>
<dbReference type="EMBL" id="CH480832">
    <property type="protein sequence ID" value="EDW46162.1"/>
    <property type="molecule type" value="Genomic_DNA"/>
</dbReference>
<dbReference type="GO" id="GO:0071763">
    <property type="term" value="P:nuclear membrane organization"/>
    <property type="evidence" value="ECO:0007669"/>
    <property type="project" value="EnsemblMetazoa"/>
</dbReference>
<dbReference type="OMA" id="SPECKQW"/>
<feature type="signal peptide" evidence="10">
    <location>
        <begin position="1"/>
        <end position="26"/>
    </location>
</feature>
<dbReference type="AlphaFoldDB" id="B4IEQ8"/>
<dbReference type="Pfam" id="PF10225">
    <property type="entry name" value="NEMP"/>
    <property type="match status" value="1"/>
</dbReference>
<evidence type="ECO:0000256" key="1">
    <source>
        <dbReference type="ARBA" id="ARBA00004575"/>
    </source>
</evidence>
<evidence type="ECO:0000313" key="11">
    <source>
        <dbReference type="EMBL" id="EDW46162.1"/>
    </source>
</evidence>
<evidence type="ECO:0000256" key="3">
    <source>
        <dbReference type="ARBA" id="ARBA00022692"/>
    </source>
</evidence>
<evidence type="ECO:0000256" key="4">
    <source>
        <dbReference type="ARBA" id="ARBA00022729"/>
    </source>
</evidence>
<dbReference type="PANTHER" id="PTHR13598">
    <property type="entry name" value="AT07567P-RELATED"/>
    <property type="match status" value="1"/>
</dbReference>
<protein>
    <submittedName>
        <fullName evidence="11">GM13381</fullName>
    </submittedName>
</protein>
<organism evidence="12">
    <name type="scientific">Drosophila sechellia</name>
    <name type="common">Fruit fly</name>
    <dbReference type="NCBI Taxonomy" id="7238"/>
    <lineage>
        <taxon>Eukaryota</taxon>
        <taxon>Metazoa</taxon>
        <taxon>Ecdysozoa</taxon>
        <taxon>Arthropoda</taxon>
        <taxon>Hexapoda</taxon>
        <taxon>Insecta</taxon>
        <taxon>Pterygota</taxon>
        <taxon>Neoptera</taxon>
        <taxon>Endopterygota</taxon>
        <taxon>Diptera</taxon>
        <taxon>Brachycera</taxon>
        <taxon>Muscomorpha</taxon>
        <taxon>Ephydroidea</taxon>
        <taxon>Drosophilidae</taxon>
        <taxon>Drosophila</taxon>
        <taxon>Sophophora</taxon>
    </lineage>
</organism>
<evidence type="ECO:0000313" key="12">
    <source>
        <dbReference type="Proteomes" id="UP000001292"/>
    </source>
</evidence>
<keyword evidence="6 9" id="KW-0472">Membrane</keyword>